<evidence type="ECO:0000313" key="3">
    <source>
        <dbReference type="EMBL" id="KAF0039613.1"/>
    </source>
</evidence>
<evidence type="ECO:0000256" key="1">
    <source>
        <dbReference type="SAM" id="MobiDB-lite"/>
    </source>
</evidence>
<evidence type="ECO:0000313" key="2">
    <source>
        <dbReference type="EMBL" id="AWP12411.1"/>
    </source>
</evidence>
<protein>
    <submittedName>
        <fullName evidence="2">Uncharacterized protein</fullName>
    </submittedName>
</protein>
<dbReference type="AlphaFoldDB" id="A0A2U9C760"/>
<sequence length="291" mass="31287">MLAEGFLLVQLYREDRKLASASKRHKTQTHTHCTDPFNCILSNSDSTELQTDAAEAGPNQDELDSNQGQVLRVVPQGPVGLSIPGCSPALTLGPDFRVCIDDCSLLEQYPDLQVADSGLISYTPLRAAITQHRLYTRVSEVAHHQEQAAQREPQGGLVSAVPDQGNLVMGSSANMSLFCLPGSGLEPMSNSVLNGLLDKQLEEVYMQHLTDNLARCNSHLGNSILHGLVPPPQPSSHPQGPDSLEASLEEGSGGGTGKKISNLSMQNLFPCSSNFSSPVLRISEIDNTHLK</sequence>
<reference evidence="2 4" key="1">
    <citation type="submission" date="2017-12" db="EMBL/GenBank/DDBJ databases">
        <title>Integrating genomic resources of turbot (Scophthalmus maximus) in depth evaluation of genetic and physical mapping variation across individuals.</title>
        <authorList>
            <person name="Martinez P."/>
        </authorList>
    </citation>
    <scope>NUCLEOTIDE SEQUENCE [LARGE SCALE GENOMIC DNA]</scope>
</reference>
<dbReference type="Proteomes" id="UP000438429">
    <property type="component" value="Unassembled WGS sequence"/>
</dbReference>
<reference evidence="3 5" key="2">
    <citation type="submission" date="2019-06" db="EMBL/GenBank/DDBJ databases">
        <title>Draft genomes of female and male turbot (Scophthalmus maximus).</title>
        <authorList>
            <person name="Xu H."/>
            <person name="Xu X.-W."/>
            <person name="Shao C."/>
            <person name="Chen S."/>
        </authorList>
    </citation>
    <scope>NUCLEOTIDE SEQUENCE [LARGE SCALE GENOMIC DNA]</scope>
    <source>
        <strain evidence="3">Ysfricsl-2016a</strain>
        <tissue evidence="3">Blood</tissue>
    </source>
</reference>
<dbReference type="EMBL" id="VEVO01000007">
    <property type="protein sequence ID" value="KAF0039613.1"/>
    <property type="molecule type" value="Genomic_DNA"/>
</dbReference>
<proteinExistence type="predicted"/>
<gene>
    <name evidence="3" type="ORF">F2P81_007848</name>
    <name evidence="2" type="ORF">SMAX5B_019002</name>
</gene>
<evidence type="ECO:0000313" key="4">
    <source>
        <dbReference type="Proteomes" id="UP000246464"/>
    </source>
</evidence>
<evidence type="ECO:0000313" key="5">
    <source>
        <dbReference type="Proteomes" id="UP000438429"/>
    </source>
</evidence>
<dbReference type="EMBL" id="CP026255">
    <property type="protein sequence ID" value="AWP12411.1"/>
    <property type="molecule type" value="Genomic_DNA"/>
</dbReference>
<feature type="compositionally biased region" description="Low complexity" evidence="1">
    <location>
        <begin position="236"/>
        <end position="250"/>
    </location>
</feature>
<name>A0A2U9C760_SCOMX</name>
<accession>A0A2U9C760</accession>
<feature type="region of interest" description="Disordered" evidence="1">
    <location>
        <begin position="225"/>
        <end position="259"/>
    </location>
</feature>
<organism evidence="2 4">
    <name type="scientific">Scophthalmus maximus</name>
    <name type="common">Turbot</name>
    <name type="synonym">Psetta maxima</name>
    <dbReference type="NCBI Taxonomy" id="52904"/>
    <lineage>
        <taxon>Eukaryota</taxon>
        <taxon>Metazoa</taxon>
        <taxon>Chordata</taxon>
        <taxon>Craniata</taxon>
        <taxon>Vertebrata</taxon>
        <taxon>Euteleostomi</taxon>
        <taxon>Actinopterygii</taxon>
        <taxon>Neopterygii</taxon>
        <taxon>Teleostei</taxon>
        <taxon>Neoteleostei</taxon>
        <taxon>Acanthomorphata</taxon>
        <taxon>Carangaria</taxon>
        <taxon>Pleuronectiformes</taxon>
        <taxon>Pleuronectoidei</taxon>
        <taxon>Scophthalmidae</taxon>
        <taxon>Scophthalmus</taxon>
    </lineage>
</organism>
<keyword evidence="4" id="KW-1185">Reference proteome</keyword>
<dbReference type="Proteomes" id="UP000246464">
    <property type="component" value="Chromosome 13"/>
</dbReference>